<reference evidence="2 3" key="1">
    <citation type="submission" date="2016-10" db="EMBL/GenBank/DDBJ databases">
        <authorList>
            <person name="de Groot N.N."/>
        </authorList>
    </citation>
    <scope>NUCLEOTIDE SEQUENCE [LARGE SCALE GENOMIC DNA]</scope>
    <source>
        <strain evidence="2 3">CGMCC 4.5681</strain>
    </source>
</reference>
<keyword evidence="3" id="KW-1185">Reference proteome</keyword>
<dbReference type="InterPro" id="IPR021401">
    <property type="entry name" value="DUF3040"/>
</dbReference>
<keyword evidence="1" id="KW-0472">Membrane</keyword>
<dbReference type="Pfam" id="PF11239">
    <property type="entry name" value="DUF3040"/>
    <property type="match status" value="1"/>
</dbReference>
<accession>A0A1G9JTT5</accession>
<dbReference type="RefSeq" id="WP_176903306.1">
    <property type="nucleotide sequence ID" value="NZ_FNFB01000021.1"/>
</dbReference>
<feature type="transmembrane region" description="Helical" evidence="1">
    <location>
        <begin position="42"/>
        <end position="64"/>
    </location>
</feature>
<evidence type="ECO:0008006" key="4">
    <source>
        <dbReference type="Google" id="ProtNLM"/>
    </source>
</evidence>
<evidence type="ECO:0000313" key="3">
    <source>
        <dbReference type="Proteomes" id="UP000198683"/>
    </source>
</evidence>
<name>A0A1G9JTT5_9ACTN</name>
<evidence type="ECO:0000256" key="1">
    <source>
        <dbReference type="SAM" id="Phobius"/>
    </source>
</evidence>
<dbReference type="EMBL" id="FNFB01000021">
    <property type="protein sequence ID" value="SDL40792.1"/>
    <property type="molecule type" value="Genomic_DNA"/>
</dbReference>
<dbReference type="AlphaFoldDB" id="A0A1G9JTT5"/>
<keyword evidence="1" id="KW-1133">Transmembrane helix</keyword>
<dbReference type="Proteomes" id="UP000198683">
    <property type="component" value="Unassembled WGS sequence"/>
</dbReference>
<keyword evidence="1" id="KW-0812">Transmembrane</keyword>
<proteinExistence type="predicted"/>
<protein>
    <recommendedName>
        <fullName evidence="4">DUF3040 domain-containing protein</fullName>
    </recommendedName>
</protein>
<sequence length="88" mass="9702">MGLSWEERQALDEIEQHLAQDDPRLHARMSGARRLRAASSSLQVWCMLALLTCAVMMMGLILLVTQGERSCSGIQVSVCAERAGTAER</sequence>
<gene>
    <name evidence="2" type="ORF">SAMN05421874_1216</name>
</gene>
<evidence type="ECO:0000313" key="2">
    <source>
        <dbReference type="EMBL" id="SDL40792.1"/>
    </source>
</evidence>
<organism evidence="2 3">
    <name type="scientific">Nonomuraea maritima</name>
    <dbReference type="NCBI Taxonomy" id="683260"/>
    <lineage>
        <taxon>Bacteria</taxon>
        <taxon>Bacillati</taxon>
        <taxon>Actinomycetota</taxon>
        <taxon>Actinomycetes</taxon>
        <taxon>Streptosporangiales</taxon>
        <taxon>Streptosporangiaceae</taxon>
        <taxon>Nonomuraea</taxon>
    </lineage>
</organism>